<keyword evidence="2" id="KW-1185">Reference proteome</keyword>
<dbReference type="EMBL" id="UYRS01001078">
    <property type="protein sequence ID" value="VDK24435.1"/>
    <property type="molecule type" value="Genomic_DNA"/>
</dbReference>
<dbReference type="Proteomes" id="UP000282613">
    <property type="component" value="Unassembled WGS sequence"/>
</dbReference>
<evidence type="ECO:0000313" key="1">
    <source>
        <dbReference type="EMBL" id="VDK24435.1"/>
    </source>
</evidence>
<sequence length="80" mass="8541">MFTPKVADILNRFSVEEIASHVLAKRATSETSTGQACVVRFTPDAIFLLSSSSPPTVLGHFKLSQIVHCTEVKIGAAKPG</sequence>
<accession>A0A0R3VXJ8</accession>
<dbReference type="WBParaSite" id="TASK_0000214201-mRNA-1">
    <property type="protein sequence ID" value="TASK_0000214201-mRNA-1"/>
    <property type="gene ID" value="TASK_0000214201"/>
</dbReference>
<name>A0A0R3VXJ8_TAEAS</name>
<dbReference type="AlphaFoldDB" id="A0A0R3VXJ8"/>
<evidence type="ECO:0000313" key="3">
    <source>
        <dbReference type="WBParaSite" id="TASK_0000214201-mRNA-1"/>
    </source>
</evidence>
<organism evidence="3">
    <name type="scientific">Taenia asiatica</name>
    <name type="common">Asian tapeworm</name>
    <dbReference type="NCBI Taxonomy" id="60517"/>
    <lineage>
        <taxon>Eukaryota</taxon>
        <taxon>Metazoa</taxon>
        <taxon>Spiralia</taxon>
        <taxon>Lophotrochozoa</taxon>
        <taxon>Platyhelminthes</taxon>
        <taxon>Cestoda</taxon>
        <taxon>Eucestoda</taxon>
        <taxon>Cyclophyllidea</taxon>
        <taxon>Taeniidae</taxon>
        <taxon>Taenia</taxon>
    </lineage>
</organism>
<reference evidence="3" key="1">
    <citation type="submission" date="2017-02" db="UniProtKB">
        <authorList>
            <consortium name="WormBaseParasite"/>
        </authorList>
    </citation>
    <scope>IDENTIFICATION</scope>
</reference>
<proteinExistence type="predicted"/>
<evidence type="ECO:0000313" key="2">
    <source>
        <dbReference type="Proteomes" id="UP000282613"/>
    </source>
</evidence>
<protein>
    <submittedName>
        <fullName evidence="3">Phosphotransferase</fullName>
    </submittedName>
</protein>
<dbReference type="STRING" id="60517.A0A0R3VXJ8"/>
<gene>
    <name evidence="1" type="ORF">TASK_LOCUS2143</name>
</gene>
<reference evidence="1 2" key="2">
    <citation type="submission" date="2018-11" db="EMBL/GenBank/DDBJ databases">
        <authorList>
            <consortium name="Pathogen Informatics"/>
        </authorList>
    </citation>
    <scope>NUCLEOTIDE SEQUENCE [LARGE SCALE GENOMIC DNA]</scope>
</reference>